<proteinExistence type="predicted"/>
<evidence type="ECO:0000256" key="1">
    <source>
        <dbReference type="SAM" id="MobiDB-lite"/>
    </source>
</evidence>
<dbReference type="Gene3D" id="3.30.70.2390">
    <property type="match status" value="1"/>
</dbReference>
<comment type="caution">
    <text evidence="4">The sequence shown here is derived from an EMBL/GenBank/DDBJ whole genome shotgun (WGS) entry which is preliminary data.</text>
</comment>
<keyword evidence="2" id="KW-0472">Membrane</keyword>
<sequence>MDEQQTPTAGSPIYQETQAKNAKWLWLLIALIIIGALVFAFIRGIGPFAQFKGTATEEPTPSFVEEEFASPSPEATTEAELDKSEPKIRVLNGSGVAGLASSVKDYLEGEGYTISAVGNAPNYDFEQTVVRFKESFSKFQNILFSDLSDKYSVVVDNDNLEATDSADIEVIVGAK</sequence>
<dbReference type="Proteomes" id="UP000176751">
    <property type="component" value="Unassembled WGS sequence"/>
</dbReference>
<dbReference type="EMBL" id="MFCA01000013">
    <property type="protein sequence ID" value="OGE02462.1"/>
    <property type="molecule type" value="Genomic_DNA"/>
</dbReference>
<accession>A0A1F5HEI5</accession>
<dbReference type="Pfam" id="PF13399">
    <property type="entry name" value="LytR_C"/>
    <property type="match status" value="1"/>
</dbReference>
<evidence type="ECO:0000313" key="4">
    <source>
        <dbReference type="EMBL" id="OGE02462.1"/>
    </source>
</evidence>
<dbReference type="STRING" id="1797737.A2196_01360"/>
<evidence type="ECO:0000256" key="2">
    <source>
        <dbReference type="SAM" id="Phobius"/>
    </source>
</evidence>
<dbReference type="InterPro" id="IPR027381">
    <property type="entry name" value="LytR/CpsA/Psr_C"/>
</dbReference>
<protein>
    <recommendedName>
        <fullName evidence="3">LytR/CpsA/Psr regulator C-terminal domain-containing protein</fullName>
    </recommendedName>
</protein>
<gene>
    <name evidence="4" type="ORF">A2196_01360</name>
</gene>
<feature type="transmembrane region" description="Helical" evidence="2">
    <location>
        <begin position="24"/>
        <end position="42"/>
    </location>
</feature>
<keyword evidence="2" id="KW-1133">Transmembrane helix</keyword>
<organism evidence="4 5">
    <name type="scientific">Candidatus Curtissbacteria bacterium RIFOXYA1_FULL_41_14</name>
    <dbReference type="NCBI Taxonomy" id="1797737"/>
    <lineage>
        <taxon>Bacteria</taxon>
        <taxon>Candidatus Curtissiibacteriota</taxon>
    </lineage>
</organism>
<evidence type="ECO:0000259" key="3">
    <source>
        <dbReference type="Pfam" id="PF13399"/>
    </source>
</evidence>
<feature type="domain" description="LytR/CpsA/Psr regulator C-terminal" evidence="3">
    <location>
        <begin position="87"/>
        <end position="174"/>
    </location>
</feature>
<reference evidence="4 5" key="1">
    <citation type="journal article" date="2016" name="Nat. Commun.">
        <title>Thousands of microbial genomes shed light on interconnected biogeochemical processes in an aquifer system.</title>
        <authorList>
            <person name="Anantharaman K."/>
            <person name="Brown C.T."/>
            <person name="Hug L.A."/>
            <person name="Sharon I."/>
            <person name="Castelle C.J."/>
            <person name="Probst A.J."/>
            <person name="Thomas B.C."/>
            <person name="Singh A."/>
            <person name="Wilkins M.J."/>
            <person name="Karaoz U."/>
            <person name="Brodie E.L."/>
            <person name="Williams K.H."/>
            <person name="Hubbard S.S."/>
            <person name="Banfield J.F."/>
        </authorList>
    </citation>
    <scope>NUCLEOTIDE SEQUENCE [LARGE SCALE GENOMIC DNA]</scope>
</reference>
<keyword evidence="2" id="KW-0812">Transmembrane</keyword>
<dbReference type="AlphaFoldDB" id="A0A1F5HEI5"/>
<name>A0A1F5HEI5_9BACT</name>
<evidence type="ECO:0000313" key="5">
    <source>
        <dbReference type="Proteomes" id="UP000176751"/>
    </source>
</evidence>
<feature type="region of interest" description="Disordered" evidence="1">
    <location>
        <begin position="60"/>
        <end position="83"/>
    </location>
</feature>